<sequence>MAWLIGLAGSGLIAGLAYWRRSLSGSGAAAAIIVGTLLYGLGSAAWFGTLIAFFVTSTLLSKWKRKAKAAAEGGYEKSGRRDAGQVLANGGIAALLCAAYALAGNAEWLWWAFIGVMATVNADTWATEIGGFSRTPPISIRTGKRVASGVSGGVTGLGLAATAAGAAFIGAAAWALAGWSVSVGGTVPGPAAGLAGAAGALAEAAPFTLAALAKLALVALIAGSAGALADSWLGATWQSMRRCTVCGREVERRQHCGRPAEPLRGLPWMNNDAVNLISSVVGGGVGVLLGVAIG</sequence>
<evidence type="ECO:0000256" key="2">
    <source>
        <dbReference type="ARBA" id="ARBA00009012"/>
    </source>
</evidence>
<evidence type="ECO:0000256" key="3">
    <source>
        <dbReference type="ARBA" id="ARBA00022692"/>
    </source>
</evidence>
<feature type="transmembrane region" description="Helical" evidence="6">
    <location>
        <begin position="82"/>
        <end position="102"/>
    </location>
</feature>
<feature type="transmembrane region" description="Helical" evidence="6">
    <location>
        <begin position="273"/>
        <end position="293"/>
    </location>
</feature>
<comment type="similarity">
    <text evidence="2">Belongs to the TMEM19 family.</text>
</comment>
<keyword evidence="5 6" id="KW-0472">Membrane</keyword>
<dbReference type="PANTHER" id="PTHR13353">
    <property type="entry name" value="TRANSMEMBRANE PROTEIN 19"/>
    <property type="match status" value="1"/>
</dbReference>
<feature type="transmembrane region" description="Helical" evidence="6">
    <location>
        <begin position="211"/>
        <end position="233"/>
    </location>
</feature>
<keyword evidence="4 6" id="KW-1133">Transmembrane helix</keyword>
<name>A0ABV6DUS8_9BACL</name>
<feature type="transmembrane region" description="Helical" evidence="6">
    <location>
        <begin position="146"/>
        <end position="177"/>
    </location>
</feature>
<dbReference type="EMBL" id="JBHLWN010000118">
    <property type="protein sequence ID" value="MFC0216342.1"/>
    <property type="molecule type" value="Genomic_DNA"/>
</dbReference>
<dbReference type="PANTHER" id="PTHR13353:SF5">
    <property type="entry name" value="TRANSMEMBRANE PROTEIN 19"/>
    <property type="match status" value="1"/>
</dbReference>
<feature type="transmembrane region" description="Helical" evidence="6">
    <location>
        <begin position="41"/>
        <end position="61"/>
    </location>
</feature>
<protein>
    <submittedName>
        <fullName evidence="7">DUF92 domain-containing protein</fullName>
    </submittedName>
</protein>
<evidence type="ECO:0000313" key="7">
    <source>
        <dbReference type="EMBL" id="MFC0216342.1"/>
    </source>
</evidence>
<keyword evidence="3 6" id="KW-0812">Transmembrane</keyword>
<organism evidence="7 8">
    <name type="scientific">Paenibacillus chartarius</name>
    <dbReference type="NCBI Taxonomy" id="747481"/>
    <lineage>
        <taxon>Bacteria</taxon>
        <taxon>Bacillati</taxon>
        <taxon>Bacillota</taxon>
        <taxon>Bacilli</taxon>
        <taxon>Bacillales</taxon>
        <taxon>Paenibacillaceae</taxon>
        <taxon>Paenibacillus</taxon>
    </lineage>
</organism>
<reference evidence="7 8" key="1">
    <citation type="submission" date="2024-09" db="EMBL/GenBank/DDBJ databases">
        <authorList>
            <person name="Sun Q."/>
            <person name="Mori K."/>
        </authorList>
    </citation>
    <scope>NUCLEOTIDE SEQUENCE [LARGE SCALE GENOMIC DNA]</scope>
    <source>
        <strain evidence="7 8">CCM 7759</strain>
    </source>
</reference>
<evidence type="ECO:0000256" key="5">
    <source>
        <dbReference type="ARBA" id="ARBA00023136"/>
    </source>
</evidence>
<dbReference type="RefSeq" id="WP_377474425.1">
    <property type="nucleotide sequence ID" value="NZ_JBHLWN010000118.1"/>
</dbReference>
<comment type="caution">
    <text evidence="7">The sequence shown here is derived from an EMBL/GenBank/DDBJ whole genome shotgun (WGS) entry which is preliminary data.</text>
</comment>
<dbReference type="Proteomes" id="UP001589776">
    <property type="component" value="Unassembled WGS sequence"/>
</dbReference>
<evidence type="ECO:0000256" key="6">
    <source>
        <dbReference type="SAM" id="Phobius"/>
    </source>
</evidence>
<proteinExistence type="inferred from homology"/>
<dbReference type="Pfam" id="PF01940">
    <property type="entry name" value="DUF92"/>
    <property type="match status" value="1"/>
</dbReference>
<evidence type="ECO:0000256" key="4">
    <source>
        <dbReference type="ARBA" id="ARBA00022989"/>
    </source>
</evidence>
<gene>
    <name evidence="7" type="ORF">ACFFK0_28495</name>
</gene>
<dbReference type="InterPro" id="IPR002794">
    <property type="entry name" value="DUF92_TMEM19"/>
</dbReference>
<evidence type="ECO:0000256" key="1">
    <source>
        <dbReference type="ARBA" id="ARBA00004141"/>
    </source>
</evidence>
<accession>A0ABV6DUS8</accession>
<evidence type="ECO:0000313" key="8">
    <source>
        <dbReference type="Proteomes" id="UP001589776"/>
    </source>
</evidence>
<comment type="subcellular location">
    <subcellularLocation>
        <location evidence="1">Membrane</location>
        <topology evidence="1">Multi-pass membrane protein</topology>
    </subcellularLocation>
</comment>
<keyword evidence="8" id="KW-1185">Reference proteome</keyword>